<gene>
    <name evidence="2" type="ORF">COCCADRAFT_96573</name>
</gene>
<name>W6YPB0_COCC2</name>
<evidence type="ECO:0000256" key="1">
    <source>
        <dbReference type="SAM" id="MobiDB-lite"/>
    </source>
</evidence>
<reference evidence="2 3" key="1">
    <citation type="journal article" date="2013" name="PLoS Genet.">
        <title>Comparative genome structure, secondary metabolite, and effector coding capacity across Cochliobolus pathogens.</title>
        <authorList>
            <person name="Condon B.J."/>
            <person name="Leng Y."/>
            <person name="Wu D."/>
            <person name="Bushley K.E."/>
            <person name="Ohm R.A."/>
            <person name="Otillar R."/>
            <person name="Martin J."/>
            <person name="Schackwitz W."/>
            <person name="Grimwood J."/>
            <person name="MohdZainudin N."/>
            <person name="Xue C."/>
            <person name="Wang R."/>
            <person name="Manning V.A."/>
            <person name="Dhillon B."/>
            <person name="Tu Z.J."/>
            <person name="Steffenson B.J."/>
            <person name="Salamov A."/>
            <person name="Sun H."/>
            <person name="Lowry S."/>
            <person name="LaButti K."/>
            <person name="Han J."/>
            <person name="Copeland A."/>
            <person name="Lindquist E."/>
            <person name="Barry K."/>
            <person name="Schmutz J."/>
            <person name="Baker S.E."/>
            <person name="Ciuffetti L.M."/>
            <person name="Grigoriev I.V."/>
            <person name="Zhong S."/>
            <person name="Turgeon B.G."/>
        </authorList>
    </citation>
    <scope>NUCLEOTIDE SEQUENCE [LARGE SCALE GENOMIC DNA]</scope>
    <source>
        <strain evidence="2 3">26-R-13</strain>
    </source>
</reference>
<accession>W6YPB0</accession>
<feature type="compositionally biased region" description="Acidic residues" evidence="1">
    <location>
        <begin position="19"/>
        <end position="29"/>
    </location>
</feature>
<dbReference type="RefSeq" id="XP_007712451.1">
    <property type="nucleotide sequence ID" value="XM_007714261.1"/>
</dbReference>
<keyword evidence="3" id="KW-1185">Reference proteome</keyword>
<dbReference type="AlphaFoldDB" id="W6YPB0"/>
<dbReference type="HOGENOM" id="CLU_2133081_0_0_1"/>
<feature type="region of interest" description="Disordered" evidence="1">
    <location>
        <begin position="1"/>
        <end position="49"/>
    </location>
</feature>
<proteinExistence type="predicted"/>
<dbReference type="EMBL" id="KI964614">
    <property type="protein sequence ID" value="EUC33246.1"/>
    <property type="molecule type" value="Genomic_DNA"/>
</dbReference>
<organism evidence="2 3">
    <name type="scientific">Cochliobolus carbonum (strain 26-R-13)</name>
    <name type="common">Maize leaf spot fungus</name>
    <name type="synonym">Bipolaris zeicola</name>
    <dbReference type="NCBI Taxonomy" id="930089"/>
    <lineage>
        <taxon>Eukaryota</taxon>
        <taxon>Fungi</taxon>
        <taxon>Dikarya</taxon>
        <taxon>Ascomycota</taxon>
        <taxon>Pezizomycotina</taxon>
        <taxon>Dothideomycetes</taxon>
        <taxon>Pleosporomycetidae</taxon>
        <taxon>Pleosporales</taxon>
        <taxon>Pleosporineae</taxon>
        <taxon>Pleosporaceae</taxon>
        <taxon>Bipolaris</taxon>
    </lineage>
</organism>
<dbReference type="KEGG" id="bze:COCCADRAFT_96573"/>
<dbReference type="GeneID" id="19154185"/>
<evidence type="ECO:0000313" key="2">
    <source>
        <dbReference type="EMBL" id="EUC33246.1"/>
    </source>
</evidence>
<protein>
    <submittedName>
        <fullName evidence="2">Uncharacterized protein</fullName>
    </submittedName>
</protein>
<evidence type="ECO:0000313" key="3">
    <source>
        <dbReference type="Proteomes" id="UP000053841"/>
    </source>
</evidence>
<sequence>MLADRRWDARGPCIRGRDDEDDDDDDDDGGGGMMFNARDSARAKSTPANPPWILTYTHTHTHTYTDLLHKHTSILTHVHPNIPHTPTAVPRYPPCLVWFQAAAATAAAAAARLGSL</sequence>
<dbReference type="Proteomes" id="UP000053841">
    <property type="component" value="Unassembled WGS sequence"/>
</dbReference>